<dbReference type="HAMAP" id="MF_00048">
    <property type="entry name" value="UPF0102"/>
    <property type="match status" value="1"/>
</dbReference>
<evidence type="ECO:0000256" key="1">
    <source>
        <dbReference type="ARBA" id="ARBA00006738"/>
    </source>
</evidence>
<comment type="caution">
    <text evidence="3">The sequence shown here is derived from an EMBL/GenBank/DDBJ whole genome shotgun (WGS) entry which is preliminary data.</text>
</comment>
<dbReference type="InterPro" id="IPR011335">
    <property type="entry name" value="Restrct_endonuc-II-like"/>
</dbReference>
<evidence type="ECO:0000313" key="4">
    <source>
        <dbReference type="Proteomes" id="UP000280099"/>
    </source>
</evidence>
<keyword evidence="3" id="KW-0255">Endonuclease</keyword>
<comment type="similarity">
    <text evidence="1 2">Belongs to the UPF0102 family.</text>
</comment>
<evidence type="ECO:0000313" key="3">
    <source>
        <dbReference type="EMBL" id="RKR71663.1"/>
    </source>
</evidence>
<sequence length="120" mass="13995">MPQRTNRREQGLYFEQKARSFLEEKGLAFIAQNQFFRCGELDLIMREGKTFVFVEVRQRKSNYFGSAAESIDLKKQVKWLKSANLWLSARGQSLDTADCRFDVIAFEGSNQLTWIKNFLG</sequence>
<keyword evidence="3" id="KW-0378">Hydrolase</keyword>
<gene>
    <name evidence="3" type="ORF">DES31_1398</name>
</gene>
<keyword evidence="4" id="KW-1185">Reference proteome</keyword>
<dbReference type="GO" id="GO:0003676">
    <property type="term" value="F:nucleic acid binding"/>
    <property type="evidence" value="ECO:0007669"/>
    <property type="project" value="InterPro"/>
</dbReference>
<dbReference type="NCBIfam" id="TIGR00252">
    <property type="entry name" value="YraN family protein"/>
    <property type="match status" value="1"/>
</dbReference>
<keyword evidence="3" id="KW-0540">Nuclease</keyword>
<reference evidence="3 4" key="1">
    <citation type="submission" date="2018-10" db="EMBL/GenBank/DDBJ databases">
        <title>Genomic Encyclopedia of Type Strains, Phase IV (KMG-IV): sequencing the most valuable type-strain genomes for metagenomic binning, comparative biology and taxonomic classification.</title>
        <authorList>
            <person name="Goeker M."/>
        </authorList>
    </citation>
    <scope>NUCLEOTIDE SEQUENCE [LARGE SCALE GENOMIC DNA]</scope>
    <source>
        <strain evidence="3 4">DSM 23800</strain>
    </source>
</reference>
<dbReference type="PANTHER" id="PTHR34039">
    <property type="entry name" value="UPF0102 PROTEIN YRAN"/>
    <property type="match status" value="1"/>
</dbReference>
<dbReference type="EMBL" id="RBJC01000007">
    <property type="protein sequence ID" value="RKR71663.1"/>
    <property type="molecule type" value="Genomic_DNA"/>
</dbReference>
<dbReference type="Proteomes" id="UP000280099">
    <property type="component" value="Unassembled WGS sequence"/>
</dbReference>
<evidence type="ECO:0000256" key="2">
    <source>
        <dbReference type="HAMAP-Rule" id="MF_00048"/>
    </source>
</evidence>
<protein>
    <recommendedName>
        <fullName evidence="2">UPF0102 protein DES31_1398</fullName>
    </recommendedName>
</protein>
<name>A0A420XG85_9PAST</name>
<dbReference type="SUPFAM" id="SSF52980">
    <property type="entry name" value="Restriction endonuclease-like"/>
    <property type="match status" value="1"/>
</dbReference>
<dbReference type="Gene3D" id="3.40.1350.10">
    <property type="match status" value="1"/>
</dbReference>
<dbReference type="PANTHER" id="PTHR34039:SF1">
    <property type="entry name" value="UPF0102 PROTEIN YRAN"/>
    <property type="match status" value="1"/>
</dbReference>
<proteinExistence type="inferred from homology"/>
<dbReference type="GO" id="GO:0004519">
    <property type="term" value="F:endonuclease activity"/>
    <property type="evidence" value="ECO:0007669"/>
    <property type="project" value="UniProtKB-KW"/>
</dbReference>
<dbReference type="InterPro" id="IPR011856">
    <property type="entry name" value="tRNA_endonuc-like_dom_sf"/>
</dbReference>
<dbReference type="NCBIfam" id="NF009150">
    <property type="entry name" value="PRK12497.1-3"/>
    <property type="match status" value="1"/>
</dbReference>
<dbReference type="AlphaFoldDB" id="A0A420XG85"/>
<dbReference type="InterPro" id="IPR003509">
    <property type="entry name" value="UPF0102_YraN-like"/>
</dbReference>
<accession>A0A420XG85</accession>
<dbReference type="Pfam" id="PF02021">
    <property type="entry name" value="UPF0102"/>
    <property type="match status" value="1"/>
</dbReference>
<organism evidence="3 4">
    <name type="scientific">Otariodibacter oris</name>
    <dbReference type="NCBI Taxonomy" id="1032623"/>
    <lineage>
        <taxon>Bacteria</taxon>
        <taxon>Pseudomonadati</taxon>
        <taxon>Pseudomonadota</taxon>
        <taxon>Gammaproteobacteria</taxon>
        <taxon>Pasteurellales</taxon>
        <taxon>Pasteurellaceae</taxon>
        <taxon>Otariodibacter</taxon>
    </lineage>
</organism>